<keyword evidence="3" id="KW-1185">Reference proteome</keyword>
<feature type="region of interest" description="Disordered" evidence="1">
    <location>
        <begin position="1"/>
        <end position="22"/>
    </location>
</feature>
<reference evidence="2 3" key="1">
    <citation type="submission" date="2021-01" db="EMBL/GenBank/DDBJ databases">
        <title>Whole genome sequence of Paenibacillus sonchi LMG 24727 for comparative genomics.</title>
        <authorList>
            <person name="Lee G."/>
            <person name="Kim M.-J."/>
            <person name="Lim K."/>
            <person name="Shin J.-H."/>
        </authorList>
    </citation>
    <scope>NUCLEOTIDE SEQUENCE [LARGE SCALE GENOMIC DNA]</scope>
    <source>
        <strain evidence="2 3">LMG 24727</strain>
        <plasmid evidence="2 3">unnamed1</plasmid>
    </source>
</reference>
<evidence type="ECO:0000256" key="1">
    <source>
        <dbReference type="SAM" id="MobiDB-lite"/>
    </source>
</evidence>
<dbReference type="EMBL" id="CP068596">
    <property type="protein sequence ID" value="QQZ64546.1"/>
    <property type="molecule type" value="Genomic_DNA"/>
</dbReference>
<evidence type="ECO:0000313" key="2">
    <source>
        <dbReference type="EMBL" id="QQZ64546.1"/>
    </source>
</evidence>
<gene>
    <name evidence="2" type="ORF">JI735_34495</name>
</gene>
<name>A0A974PIM8_9BACL</name>
<geneLocation type="plasmid" evidence="2 3">
    <name>unnamed1</name>
</geneLocation>
<dbReference type="KEGG" id="pson:JI735_34495"/>
<keyword evidence="2" id="KW-0614">Plasmid</keyword>
<organism evidence="2 3">
    <name type="scientific">Paenibacillus sonchi</name>
    <dbReference type="NCBI Taxonomy" id="373687"/>
    <lineage>
        <taxon>Bacteria</taxon>
        <taxon>Bacillati</taxon>
        <taxon>Bacillota</taxon>
        <taxon>Bacilli</taxon>
        <taxon>Bacillales</taxon>
        <taxon>Paenibacillaceae</taxon>
        <taxon>Paenibacillus</taxon>
        <taxon>Paenibacillus sonchi group</taxon>
    </lineage>
</organism>
<protein>
    <submittedName>
        <fullName evidence="2">Uncharacterized protein</fullName>
    </submittedName>
</protein>
<dbReference type="RefSeq" id="WP_202677754.1">
    <property type="nucleotide sequence ID" value="NZ_CP068596.1"/>
</dbReference>
<dbReference type="AlphaFoldDB" id="A0A974PIM8"/>
<evidence type="ECO:0000313" key="3">
    <source>
        <dbReference type="Proteomes" id="UP000595841"/>
    </source>
</evidence>
<sequence>MQSPSQEPRPVGRPAQGITKKVSLTLSEEEWNEIEQSGMTKGAFVKDRMRKAKKAASLEASTALQPNTQFERERRSVDYPGIMLKNDGVFTNNF</sequence>
<dbReference type="Proteomes" id="UP000595841">
    <property type="component" value="Plasmid unnamed1"/>
</dbReference>
<accession>A0A974PIM8</accession>
<proteinExistence type="predicted"/>